<dbReference type="EMBL" id="JBHTAX010000001">
    <property type="protein sequence ID" value="MFC7191083.1"/>
    <property type="molecule type" value="Genomic_DNA"/>
</dbReference>
<feature type="compositionally biased region" description="Low complexity" evidence="1">
    <location>
        <begin position="42"/>
        <end position="84"/>
    </location>
</feature>
<evidence type="ECO:0000256" key="2">
    <source>
        <dbReference type="SAM" id="Phobius"/>
    </source>
</evidence>
<feature type="compositionally biased region" description="Basic residues" evidence="1">
    <location>
        <begin position="210"/>
        <end position="221"/>
    </location>
</feature>
<dbReference type="Proteomes" id="UP001596417">
    <property type="component" value="Unassembled WGS sequence"/>
</dbReference>
<feature type="region of interest" description="Disordered" evidence="1">
    <location>
        <begin position="37"/>
        <end position="112"/>
    </location>
</feature>
<gene>
    <name evidence="3" type="ORF">ACFQL7_15495</name>
</gene>
<accession>A0ABD5YPG8</accession>
<organism evidence="3 4">
    <name type="scientific">Halocatena marina</name>
    <dbReference type="NCBI Taxonomy" id="2934937"/>
    <lineage>
        <taxon>Archaea</taxon>
        <taxon>Methanobacteriati</taxon>
        <taxon>Methanobacteriota</taxon>
        <taxon>Stenosarchaea group</taxon>
        <taxon>Halobacteria</taxon>
        <taxon>Halobacteriales</taxon>
        <taxon>Natronomonadaceae</taxon>
        <taxon>Halocatena</taxon>
    </lineage>
</organism>
<sequence>MRYDLTETHIAGIAAGVLAIVIIAGAVVLAMSVAQPPSGVGTDTPTPSTITPTPNTTTDTQPQTPITAEPTPTGTPTSTATPTATPTPTPTATPTQTTTQSTPTDNKGVDPSKVSVKPLCTNFEKNQAEYQLRNQNGKPATIVYSSAAGSGNNHEVTVPSGGSVDVYISTSGSGGSNGTALTIGFLESTTERTVASRTRVLRLRVTTNNQRHRASRSRIRPRPTERPSRSIRLHCPKAASLSSIRGTATSLAPLSVSALASLTTLKSLFHKGYRAIQHSWRCFTTIRMMTARSTLATQPTPTMDNMSPIQQP</sequence>
<feature type="transmembrane region" description="Helical" evidence="2">
    <location>
        <begin position="12"/>
        <end position="34"/>
    </location>
</feature>
<name>A0ABD5YPG8_9EURY</name>
<evidence type="ECO:0000313" key="3">
    <source>
        <dbReference type="EMBL" id="MFC7191083.1"/>
    </source>
</evidence>
<proteinExistence type="predicted"/>
<feature type="region of interest" description="Disordered" evidence="1">
    <location>
        <begin position="207"/>
        <end position="230"/>
    </location>
</feature>
<keyword evidence="4" id="KW-1185">Reference proteome</keyword>
<evidence type="ECO:0000313" key="4">
    <source>
        <dbReference type="Proteomes" id="UP001596417"/>
    </source>
</evidence>
<dbReference type="AlphaFoldDB" id="A0ABD5YPG8"/>
<comment type="caution">
    <text evidence="3">The sequence shown here is derived from an EMBL/GenBank/DDBJ whole genome shotgun (WGS) entry which is preliminary data.</text>
</comment>
<dbReference type="RefSeq" id="WP_390205990.1">
    <property type="nucleotide sequence ID" value="NZ_JBHSZC010000001.1"/>
</dbReference>
<keyword evidence="2" id="KW-1133">Transmembrane helix</keyword>
<feature type="compositionally biased region" description="Low complexity" evidence="1">
    <location>
        <begin position="92"/>
        <end position="104"/>
    </location>
</feature>
<keyword evidence="2" id="KW-0812">Transmembrane</keyword>
<reference evidence="3 4" key="1">
    <citation type="journal article" date="2019" name="Int. J. Syst. Evol. Microbiol.">
        <title>The Global Catalogue of Microorganisms (GCM) 10K type strain sequencing project: providing services to taxonomists for standard genome sequencing and annotation.</title>
        <authorList>
            <consortium name="The Broad Institute Genomics Platform"/>
            <consortium name="The Broad Institute Genome Sequencing Center for Infectious Disease"/>
            <person name="Wu L."/>
            <person name="Ma J."/>
        </authorList>
    </citation>
    <scope>NUCLEOTIDE SEQUENCE [LARGE SCALE GENOMIC DNA]</scope>
    <source>
        <strain evidence="3 4">RDMS1</strain>
    </source>
</reference>
<protein>
    <submittedName>
        <fullName evidence="3">Uncharacterized protein</fullName>
    </submittedName>
</protein>
<evidence type="ECO:0000256" key="1">
    <source>
        <dbReference type="SAM" id="MobiDB-lite"/>
    </source>
</evidence>
<keyword evidence="2" id="KW-0472">Membrane</keyword>